<dbReference type="EMBL" id="OJIN01000084">
    <property type="protein sequence ID" value="SPD73257.1"/>
    <property type="molecule type" value="Genomic_DNA"/>
</dbReference>
<accession>A0A445MUT2</accession>
<dbReference type="PANTHER" id="PTHR39550:SF1">
    <property type="entry name" value="SLL0658 PROTEIN"/>
    <property type="match status" value="1"/>
</dbReference>
<sequence length="128" mass="14158">MKGRLVSDTGPIIALSSIDRLEILKMIFDEVSLPETVHHEIMQGGKSFTGLESYRKATWIKVQSPASPIEPLLGTLLDRGEASVIHLAREKESDFVLIDERKARKIARKIYGLHVVGSAMKYVVAGEA</sequence>
<proteinExistence type="predicted"/>
<organism evidence="1">
    <name type="scientific">uncultured Desulfobacterium sp</name>
    <dbReference type="NCBI Taxonomy" id="201089"/>
    <lineage>
        <taxon>Bacteria</taxon>
        <taxon>Pseudomonadati</taxon>
        <taxon>Thermodesulfobacteriota</taxon>
        <taxon>Desulfobacteria</taxon>
        <taxon>Desulfobacterales</taxon>
        <taxon>Desulfobacteriaceae</taxon>
        <taxon>Desulfobacterium</taxon>
        <taxon>environmental samples</taxon>
    </lineage>
</organism>
<evidence type="ECO:0000313" key="1">
    <source>
        <dbReference type="EMBL" id="SPD73257.1"/>
    </source>
</evidence>
<dbReference type="InterPro" id="IPR021799">
    <property type="entry name" value="PIN-like_prokaryotic"/>
</dbReference>
<dbReference type="Pfam" id="PF11848">
    <property type="entry name" value="DUF3368"/>
    <property type="match status" value="1"/>
</dbReference>
<reference evidence="1" key="1">
    <citation type="submission" date="2018-01" db="EMBL/GenBank/DDBJ databases">
        <authorList>
            <person name="Regsiter A."/>
            <person name="William W."/>
        </authorList>
    </citation>
    <scope>NUCLEOTIDE SEQUENCE</scope>
    <source>
        <strain evidence="1">TRIP AH-1</strain>
    </source>
</reference>
<dbReference type="PANTHER" id="PTHR39550">
    <property type="entry name" value="SLL0658 PROTEIN"/>
    <property type="match status" value="1"/>
</dbReference>
<name>A0A445MUT2_9BACT</name>
<gene>
    <name evidence="1" type="ORF">PITCH_A1740066</name>
</gene>
<evidence type="ECO:0008006" key="2">
    <source>
        <dbReference type="Google" id="ProtNLM"/>
    </source>
</evidence>
<dbReference type="AlphaFoldDB" id="A0A445MUT2"/>
<protein>
    <recommendedName>
        <fullName evidence="2">DUF3368 domain-containing protein</fullName>
    </recommendedName>
</protein>